<evidence type="ECO:0000313" key="2">
    <source>
        <dbReference type="EMBL" id="KAF9439461.1"/>
    </source>
</evidence>
<protein>
    <submittedName>
        <fullName evidence="2">Uncharacterized protein</fullName>
    </submittedName>
</protein>
<proteinExistence type="predicted"/>
<gene>
    <name evidence="2" type="ORF">P691DRAFT_769695</name>
</gene>
<keyword evidence="1" id="KW-0472">Membrane</keyword>
<keyword evidence="1" id="KW-0812">Transmembrane</keyword>
<keyword evidence="1" id="KW-1133">Transmembrane helix</keyword>
<reference evidence="2" key="1">
    <citation type="submission" date="2020-11" db="EMBL/GenBank/DDBJ databases">
        <authorList>
            <consortium name="DOE Joint Genome Institute"/>
            <person name="Ahrendt S."/>
            <person name="Riley R."/>
            <person name="Andreopoulos W."/>
            <person name="Labutti K."/>
            <person name="Pangilinan J."/>
            <person name="Ruiz-Duenas F.J."/>
            <person name="Barrasa J.M."/>
            <person name="Sanchez-Garcia M."/>
            <person name="Camarero S."/>
            <person name="Miyauchi S."/>
            <person name="Serrano A."/>
            <person name="Linde D."/>
            <person name="Babiker R."/>
            <person name="Drula E."/>
            <person name="Ayuso-Fernandez I."/>
            <person name="Pacheco R."/>
            <person name="Padilla G."/>
            <person name="Ferreira P."/>
            <person name="Barriuso J."/>
            <person name="Kellner H."/>
            <person name="Castanera R."/>
            <person name="Alfaro M."/>
            <person name="Ramirez L."/>
            <person name="Pisabarro A.G."/>
            <person name="Kuo A."/>
            <person name="Tritt A."/>
            <person name="Lipzen A."/>
            <person name="He G."/>
            <person name="Yan M."/>
            <person name="Ng V."/>
            <person name="Cullen D."/>
            <person name="Martin F."/>
            <person name="Rosso M.-N."/>
            <person name="Henrissat B."/>
            <person name="Hibbett D."/>
            <person name="Martinez A.T."/>
            <person name="Grigoriev I.V."/>
        </authorList>
    </citation>
    <scope>NUCLEOTIDE SEQUENCE</scope>
    <source>
        <strain evidence="2">MF-IS2</strain>
    </source>
</reference>
<evidence type="ECO:0000313" key="3">
    <source>
        <dbReference type="Proteomes" id="UP000807342"/>
    </source>
</evidence>
<organism evidence="2 3">
    <name type="scientific">Macrolepiota fuliginosa MF-IS2</name>
    <dbReference type="NCBI Taxonomy" id="1400762"/>
    <lineage>
        <taxon>Eukaryota</taxon>
        <taxon>Fungi</taxon>
        <taxon>Dikarya</taxon>
        <taxon>Basidiomycota</taxon>
        <taxon>Agaricomycotina</taxon>
        <taxon>Agaricomycetes</taxon>
        <taxon>Agaricomycetidae</taxon>
        <taxon>Agaricales</taxon>
        <taxon>Agaricineae</taxon>
        <taxon>Agaricaceae</taxon>
        <taxon>Macrolepiota</taxon>
    </lineage>
</organism>
<keyword evidence="3" id="KW-1185">Reference proteome</keyword>
<evidence type="ECO:0000256" key="1">
    <source>
        <dbReference type="SAM" id="Phobius"/>
    </source>
</evidence>
<accession>A0A9P6BUB1</accession>
<comment type="caution">
    <text evidence="2">The sequence shown here is derived from an EMBL/GenBank/DDBJ whole genome shotgun (WGS) entry which is preliminary data.</text>
</comment>
<dbReference type="AlphaFoldDB" id="A0A9P6BUB1"/>
<sequence length="67" mass="7782">MEWKGMEGTNYSSFWNILPRALHVDQLMRPCATSKSLSLPTRWSFAWTVTGAYLFLWYQHIMGALLA</sequence>
<name>A0A9P6BUB1_9AGAR</name>
<dbReference type="EMBL" id="MU154227">
    <property type="protein sequence ID" value="KAF9439461.1"/>
    <property type="molecule type" value="Genomic_DNA"/>
</dbReference>
<feature type="transmembrane region" description="Helical" evidence="1">
    <location>
        <begin position="45"/>
        <end position="66"/>
    </location>
</feature>
<dbReference type="Proteomes" id="UP000807342">
    <property type="component" value="Unassembled WGS sequence"/>
</dbReference>